<feature type="domain" description="MD-2-related lipid-recognition" evidence="3">
    <location>
        <begin position="28"/>
        <end position="145"/>
    </location>
</feature>
<dbReference type="GO" id="GO:0015918">
    <property type="term" value="P:sterol transport"/>
    <property type="evidence" value="ECO:0007669"/>
    <property type="project" value="InterPro"/>
</dbReference>
<evidence type="ECO:0000259" key="3">
    <source>
        <dbReference type="SMART" id="SM00737"/>
    </source>
</evidence>
<feature type="domain" description="MD-2-related lipid-recognition" evidence="3">
    <location>
        <begin position="147"/>
        <end position="253"/>
    </location>
</feature>
<gene>
    <name evidence="4" type="ORF">TAV2_LOCUS9551</name>
</gene>
<dbReference type="InterPro" id="IPR014756">
    <property type="entry name" value="Ig_E-set"/>
</dbReference>
<evidence type="ECO:0000256" key="2">
    <source>
        <dbReference type="SAM" id="SignalP"/>
    </source>
</evidence>
<accession>A0AAU9S2I6</accession>
<dbReference type="EMBL" id="OU466859">
    <property type="protein sequence ID" value="CAH2053579.1"/>
    <property type="molecule type" value="Genomic_DNA"/>
</dbReference>
<dbReference type="InterPro" id="IPR003172">
    <property type="entry name" value="ML_dom"/>
</dbReference>
<feature type="chain" id="PRO_5043437603" description="MD-2-related lipid-recognition domain-containing protein" evidence="2">
    <location>
        <begin position="26"/>
        <end position="268"/>
    </location>
</feature>
<dbReference type="Pfam" id="PF02221">
    <property type="entry name" value="E1_DerP2_DerF2"/>
    <property type="match status" value="1"/>
</dbReference>
<dbReference type="PANTHER" id="PTHR11306:SF35">
    <property type="entry name" value="MD-2-RELATED LIPID-RECOGNITION PROTEIN ROSY1"/>
    <property type="match status" value="1"/>
</dbReference>
<dbReference type="PANTHER" id="PTHR11306">
    <property type="entry name" value="NIEMANN PICK TYPE C2 PROTEIN NPC2-RELATED"/>
    <property type="match status" value="1"/>
</dbReference>
<dbReference type="Gene3D" id="2.70.220.10">
    <property type="entry name" value="Ganglioside GM2 activator"/>
    <property type="match status" value="1"/>
</dbReference>
<feature type="signal peptide" evidence="2">
    <location>
        <begin position="1"/>
        <end position="25"/>
    </location>
</feature>
<dbReference type="SUPFAM" id="SSF81296">
    <property type="entry name" value="E set domains"/>
    <property type="match status" value="1"/>
</dbReference>
<dbReference type="Proteomes" id="UP000836841">
    <property type="component" value="Chromosome 3"/>
</dbReference>
<dbReference type="GO" id="GO:0032934">
    <property type="term" value="F:sterol binding"/>
    <property type="evidence" value="ECO:0007669"/>
    <property type="project" value="InterPro"/>
</dbReference>
<sequence length="268" mass="29283">MAISHIQPLLLLLLLVSLFVLPALSVSFSNCNSPNEYPVNVTTVKISPYPVKRSTNGNITITGYTSKYIPDGVTVNLELYTFVLISKKTYSLCDVTACPVATGPFVITLPNVFTPKELKSAGYGVTVIINEENVRDPMMCIVFACKIKGAGNHNFIEVKTVEMSPDPVKRSSKDIADGATVNLGLSIWFPVSTKRYSLCDVTACPVVPGPFVITLSNILTDKEKKRPRGYNVVIAITEKDLEDEPVMCVMFAFVFKRGYASLLSQVTG</sequence>
<keyword evidence="1 2" id="KW-0732">Signal</keyword>
<evidence type="ECO:0000256" key="1">
    <source>
        <dbReference type="ARBA" id="ARBA00022729"/>
    </source>
</evidence>
<name>A0AAU9S2I6_THLAR</name>
<organism evidence="4 5">
    <name type="scientific">Thlaspi arvense</name>
    <name type="common">Field penny-cress</name>
    <dbReference type="NCBI Taxonomy" id="13288"/>
    <lineage>
        <taxon>Eukaryota</taxon>
        <taxon>Viridiplantae</taxon>
        <taxon>Streptophyta</taxon>
        <taxon>Embryophyta</taxon>
        <taxon>Tracheophyta</taxon>
        <taxon>Spermatophyta</taxon>
        <taxon>Magnoliopsida</taxon>
        <taxon>eudicotyledons</taxon>
        <taxon>Gunneridae</taxon>
        <taxon>Pentapetalae</taxon>
        <taxon>rosids</taxon>
        <taxon>malvids</taxon>
        <taxon>Brassicales</taxon>
        <taxon>Brassicaceae</taxon>
        <taxon>Thlaspideae</taxon>
        <taxon>Thlaspi</taxon>
    </lineage>
</organism>
<protein>
    <recommendedName>
        <fullName evidence="3">MD-2-related lipid-recognition domain-containing protein</fullName>
    </recommendedName>
</protein>
<dbReference type="SMART" id="SM00737">
    <property type="entry name" value="ML"/>
    <property type="match status" value="2"/>
</dbReference>
<evidence type="ECO:0000313" key="5">
    <source>
        <dbReference type="Proteomes" id="UP000836841"/>
    </source>
</evidence>
<reference evidence="4 5" key="1">
    <citation type="submission" date="2022-03" db="EMBL/GenBank/DDBJ databases">
        <authorList>
            <person name="Nunn A."/>
            <person name="Chopra R."/>
            <person name="Nunn A."/>
            <person name="Contreras Garrido A."/>
        </authorList>
    </citation>
    <scope>NUCLEOTIDE SEQUENCE [LARGE SCALE GENOMIC DNA]</scope>
</reference>
<dbReference type="InterPro" id="IPR036846">
    <property type="entry name" value="GM2-AP_sf"/>
</dbReference>
<dbReference type="AlphaFoldDB" id="A0AAU9S2I6"/>
<evidence type="ECO:0000313" key="4">
    <source>
        <dbReference type="EMBL" id="CAH2053579.1"/>
    </source>
</evidence>
<proteinExistence type="predicted"/>
<dbReference type="InterPro" id="IPR039670">
    <property type="entry name" value="NPC2-like"/>
</dbReference>
<keyword evidence="5" id="KW-1185">Reference proteome</keyword>